<dbReference type="InterPro" id="IPR011322">
    <property type="entry name" value="N-reg_PII-like_a/b"/>
</dbReference>
<evidence type="ECO:0000313" key="2">
    <source>
        <dbReference type="EMBL" id="KLN59111.1"/>
    </source>
</evidence>
<keyword evidence="3" id="KW-1185">Reference proteome</keyword>
<reference evidence="2 3" key="1">
    <citation type="submission" date="2015-03" db="EMBL/GenBank/DDBJ databases">
        <title>Genome Sequence of Kiloniella spongiae MEBiC09566, isolated from a marine sponge.</title>
        <authorList>
            <person name="Shao Z."/>
            <person name="Wang L."/>
            <person name="Li X."/>
        </authorList>
    </citation>
    <scope>NUCLEOTIDE SEQUENCE [LARGE SCALE GENOMIC DNA]</scope>
    <source>
        <strain evidence="2 3">MEBiC09566</strain>
    </source>
</reference>
<dbReference type="STRING" id="1489064.WH96_19210"/>
<dbReference type="InterPro" id="IPR018551">
    <property type="entry name" value="DUF2007"/>
</dbReference>
<dbReference type="SUPFAM" id="SSF54913">
    <property type="entry name" value="GlnB-like"/>
    <property type="match status" value="1"/>
</dbReference>
<dbReference type="Proteomes" id="UP000035444">
    <property type="component" value="Unassembled WGS sequence"/>
</dbReference>
<gene>
    <name evidence="2" type="ORF">WH96_19210</name>
</gene>
<sequence length="72" mass="8023">MIEIYRTNDIVKLSWLQALLSDAGIECVVLDQHASIIEGSIGAIQRRVMVLEEDALRARRVLSDAGEIEESI</sequence>
<dbReference type="Pfam" id="PF09413">
    <property type="entry name" value="DUF2007"/>
    <property type="match status" value="1"/>
</dbReference>
<feature type="domain" description="DUF2007" evidence="1">
    <location>
        <begin position="1"/>
        <end position="65"/>
    </location>
</feature>
<protein>
    <recommendedName>
        <fullName evidence="1">DUF2007 domain-containing protein</fullName>
    </recommendedName>
</protein>
<proteinExistence type="predicted"/>
<dbReference type="RefSeq" id="WP_047765858.1">
    <property type="nucleotide sequence ID" value="NZ_LAQL01000019.1"/>
</dbReference>
<dbReference type="OrthoDB" id="5297170at2"/>
<organism evidence="2 3">
    <name type="scientific">Kiloniella spongiae</name>
    <dbReference type="NCBI Taxonomy" id="1489064"/>
    <lineage>
        <taxon>Bacteria</taxon>
        <taxon>Pseudomonadati</taxon>
        <taxon>Pseudomonadota</taxon>
        <taxon>Alphaproteobacteria</taxon>
        <taxon>Rhodospirillales</taxon>
        <taxon>Kiloniellaceae</taxon>
        <taxon>Kiloniella</taxon>
    </lineage>
</organism>
<evidence type="ECO:0000259" key="1">
    <source>
        <dbReference type="Pfam" id="PF09413"/>
    </source>
</evidence>
<comment type="caution">
    <text evidence="2">The sequence shown here is derived from an EMBL/GenBank/DDBJ whole genome shotgun (WGS) entry which is preliminary data.</text>
</comment>
<dbReference type="Gene3D" id="3.30.70.790">
    <property type="entry name" value="UreE, C-terminal domain"/>
    <property type="match status" value="1"/>
</dbReference>
<name>A0A0H2MAA6_9PROT</name>
<evidence type="ECO:0000313" key="3">
    <source>
        <dbReference type="Proteomes" id="UP000035444"/>
    </source>
</evidence>
<accession>A0A0H2MAA6</accession>
<dbReference type="EMBL" id="LAQL01000019">
    <property type="protein sequence ID" value="KLN59111.1"/>
    <property type="molecule type" value="Genomic_DNA"/>
</dbReference>
<dbReference type="AlphaFoldDB" id="A0A0H2MAA6"/>